<dbReference type="Proteomes" id="UP000233375">
    <property type="component" value="Unassembled WGS sequence"/>
</dbReference>
<dbReference type="SUPFAM" id="SSF48600">
    <property type="entry name" value="Chorismate mutase II"/>
    <property type="match status" value="1"/>
</dbReference>
<dbReference type="GO" id="GO:0046417">
    <property type="term" value="P:chorismate metabolic process"/>
    <property type="evidence" value="ECO:0007669"/>
    <property type="project" value="InterPro"/>
</dbReference>
<comment type="caution">
    <text evidence="3">The sequence shown here is derived from an EMBL/GenBank/DDBJ whole genome shotgun (WGS) entry which is preliminary data.</text>
</comment>
<evidence type="ECO:0000259" key="2">
    <source>
        <dbReference type="PROSITE" id="PS51168"/>
    </source>
</evidence>
<accession>A0A2N0Z084</accession>
<dbReference type="Pfam" id="PF01817">
    <property type="entry name" value="CM_2"/>
    <property type="match status" value="1"/>
</dbReference>
<sequence length="102" mass="11886">MNECKSLEEVRVNIDKLDDQIVGLISERSQYVKQAAKFKQDEHEVEAPQRVEAVIEKVRHLAGQNKVDPSIIEQVYRTMIACFIRYELEEHAGIKKKIEEEC</sequence>
<name>A0A2N0Z084_9BACI</name>
<dbReference type="InterPro" id="IPR051331">
    <property type="entry name" value="Chorismate_mutase-related"/>
</dbReference>
<dbReference type="PROSITE" id="PS51168">
    <property type="entry name" value="CHORISMATE_MUT_2"/>
    <property type="match status" value="1"/>
</dbReference>
<keyword evidence="4" id="KW-1185">Reference proteome</keyword>
<dbReference type="Gene3D" id="1.20.59.10">
    <property type="entry name" value="Chorismate mutase"/>
    <property type="match status" value="1"/>
</dbReference>
<evidence type="ECO:0000313" key="3">
    <source>
        <dbReference type="EMBL" id="PKG22898.1"/>
    </source>
</evidence>
<gene>
    <name evidence="3" type="ORF">CWS01_14555</name>
</gene>
<dbReference type="InterPro" id="IPR002701">
    <property type="entry name" value="CM_II_prokaryot"/>
</dbReference>
<dbReference type="OrthoDB" id="3233357at2"/>
<dbReference type="SMART" id="SM00830">
    <property type="entry name" value="CM_2"/>
    <property type="match status" value="1"/>
</dbReference>
<proteinExistence type="predicted"/>
<evidence type="ECO:0000313" key="4">
    <source>
        <dbReference type="Proteomes" id="UP000233375"/>
    </source>
</evidence>
<dbReference type="RefSeq" id="WP_101177919.1">
    <property type="nucleotide sequence ID" value="NZ_PISE01000031.1"/>
</dbReference>
<dbReference type="AlphaFoldDB" id="A0A2N0Z084"/>
<protein>
    <submittedName>
        <fullName evidence="3">Chorismate mutase</fullName>
    </submittedName>
</protein>
<dbReference type="InterPro" id="IPR036979">
    <property type="entry name" value="CM_dom_sf"/>
</dbReference>
<dbReference type="InterPro" id="IPR036263">
    <property type="entry name" value="Chorismate_II_sf"/>
</dbReference>
<dbReference type="GO" id="GO:0004106">
    <property type="term" value="F:chorismate mutase activity"/>
    <property type="evidence" value="ECO:0007669"/>
    <property type="project" value="InterPro"/>
</dbReference>
<evidence type="ECO:0000256" key="1">
    <source>
        <dbReference type="ARBA" id="ARBA00023235"/>
    </source>
</evidence>
<organism evidence="3 4">
    <name type="scientific">Niallia nealsonii</name>
    <dbReference type="NCBI Taxonomy" id="115979"/>
    <lineage>
        <taxon>Bacteria</taxon>
        <taxon>Bacillati</taxon>
        <taxon>Bacillota</taxon>
        <taxon>Bacilli</taxon>
        <taxon>Bacillales</taxon>
        <taxon>Bacillaceae</taxon>
        <taxon>Niallia</taxon>
    </lineage>
</organism>
<dbReference type="PANTHER" id="PTHR38041:SF1">
    <property type="entry name" value="CHORISMATE MUTASE"/>
    <property type="match status" value="1"/>
</dbReference>
<dbReference type="PANTHER" id="PTHR38041">
    <property type="entry name" value="CHORISMATE MUTASE"/>
    <property type="match status" value="1"/>
</dbReference>
<feature type="domain" description="Chorismate mutase" evidence="2">
    <location>
        <begin position="1"/>
        <end position="91"/>
    </location>
</feature>
<dbReference type="EMBL" id="PISE01000031">
    <property type="protein sequence ID" value="PKG22898.1"/>
    <property type="molecule type" value="Genomic_DNA"/>
</dbReference>
<reference evidence="3 4" key="1">
    <citation type="journal article" date="2003" name="Int. J. Syst. Evol. Microbiol.">
        <title>Bacillus nealsonii sp. nov., isolated from a spacecraft-assembly facility, whose spores are gamma-radiation resistant.</title>
        <authorList>
            <person name="Venkateswaran K."/>
            <person name="Kempf M."/>
            <person name="Chen F."/>
            <person name="Satomi M."/>
            <person name="Nicholson W."/>
            <person name="Kern R."/>
        </authorList>
    </citation>
    <scope>NUCLEOTIDE SEQUENCE [LARGE SCALE GENOMIC DNA]</scope>
    <source>
        <strain evidence="3 4">FO-92</strain>
    </source>
</reference>
<keyword evidence="1" id="KW-0413">Isomerase</keyword>
<dbReference type="GO" id="GO:0009697">
    <property type="term" value="P:salicylic acid biosynthetic process"/>
    <property type="evidence" value="ECO:0007669"/>
    <property type="project" value="TreeGrafter"/>
</dbReference>